<keyword evidence="4" id="KW-1185">Reference proteome</keyword>
<keyword evidence="1" id="KW-1133">Transmembrane helix</keyword>
<proteinExistence type="predicted"/>
<keyword evidence="1" id="KW-0812">Transmembrane</keyword>
<dbReference type="InterPro" id="IPR052173">
    <property type="entry name" value="Beta-lactam_resp_regulator"/>
</dbReference>
<keyword evidence="1" id="KW-0472">Membrane</keyword>
<evidence type="ECO:0000313" key="3">
    <source>
        <dbReference type="EMBL" id="MFD2568121.1"/>
    </source>
</evidence>
<dbReference type="EMBL" id="JBHULH010000008">
    <property type="protein sequence ID" value="MFD2568121.1"/>
    <property type="molecule type" value="Genomic_DNA"/>
</dbReference>
<name>A0ABW5LVL6_9FLAO</name>
<dbReference type="PANTHER" id="PTHR34978">
    <property type="entry name" value="POSSIBLE SENSOR-TRANSDUCER PROTEIN BLAR"/>
    <property type="match status" value="1"/>
</dbReference>
<accession>A0ABW5LVL6</accession>
<feature type="transmembrane region" description="Helical" evidence="1">
    <location>
        <begin position="254"/>
        <end position="275"/>
    </location>
</feature>
<feature type="transmembrane region" description="Helical" evidence="1">
    <location>
        <begin position="6"/>
        <end position="22"/>
    </location>
</feature>
<evidence type="ECO:0000256" key="1">
    <source>
        <dbReference type="SAM" id="Phobius"/>
    </source>
</evidence>
<feature type="domain" description="Peptidase M56" evidence="2">
    <location>
        <begin position="150"/>
        <end position="242"/>
    </location>
</feature>
<gene>
    <name evidence="3" type="ORF">ACFSRZ_12100</name>
</gene>
<comment type="caution">
    <text evidence="3">The sequence shown here is derived from an EMBL/GenBank/DDBJ whole genome shotgun (WGS) entry which is preliminary data.</text>
</comment>
<organism evidence="3 4">
    <name type="scientific">Pseudotenacibaculum haliotis</name>
    <dbReference type="NCBI Taxonomy" id="1862138"/>
    <lineage>
        <taxon>Bacteria</taxon>
        <taxon>Pseudomonadati</taxon>
        <taxon>Bacteroidota</taxon>
        <taxon>Flavobacteriia</taxon>
        <taxon>Flavobacteriales</taxon>
        <taxon>Flavobacteriaceae</taxon>
        <taxon>Pseudotenacibaculum</taxon>
    </lineage>
</organism>
<evidence type="ECO:0000313" key="4">
    <source>
        <dbReference type="Proteomes" id="UP001597508"/>
    </source>
</evidence>
<feature type="transmembrane region" description="Helical" evidence="1">
    <location>
        <begin position="34"/>
        <end position="53"/>
    </location>
</feature>
<sequence length="294" mass="34415">MQVYIINSILCMVLLLGFYMLFLEKKKMHQFNRFYLLGALIFSITVPSLKIGLENEITNINSYVASISYHIPENYATIALLIYLGVAAILMLKFGLTLYTIIRKIKNSKKIHQEHAVIVLVQNEVLPHTFLHYVFVNENDYNNNLIEQELFTHEFTHVREKHTVDILFMEILHIFFWFNPFMIPIKKAIRLNHEYIADDEVINTHKDAISYQEILLNIATWKNRNVLTSNANYSATKKRFYMMYSQNSTFKKRAVMLAVVPLLAVLIFFFAQITLGGEHSDEHSFSPYTEAEHH</sequence>
<dbReference type="Proteomes" id="UP001597508">
    <property type="component" value="Unassembled WGS sequence"/>
</dbReference>
<protein>
    <submittedName>
        <fullName evidence="3">M56 family metallopeptidase</fullName>
    </submittedName>
</protein>
<dbReference type="PANTHER" id="PTHR34978:SF3">
    <property type="entry name" value="SLR0241 PROTEIN"/>
    <property type="match status" value="1"/>
</dbReference>
<dbReference type="Pfam" id="PF05569">
    <property type="entry name" value="Peptidase_M56"/>
    <property type="match status" value="1"/>
</dbReference>
<dbReference type="InterPro" id="IPR008756">
    <property type="entry name" value="Peptidase_M56"/>
</dbReference>
<evidence type="ECO:0000259" key="2">
    <source>
        <dbReference type="Pfam" id="PF05569"/>
    </source>
</evidence>
<reference evidence="4" key="1">
    <citation type="journal article" date="2019" name="Int. J. Syst. Evol. Microbiol.">
        <title>The Global Catalogue of Microorganisms (GCM) 10K type strain sequencing project: providing services to taxonomists for standard genome sequencing and annotation.</title>
        <authorList>
            <consortium name="The Broad Institute Genomics Platform"/>
            <consortium name="The Broad Institute Genome Sequencing Center for Infectious Disease"/>
            <person name="Wu L."/>
            <person name="Ma J."/>
        </authorList>
    </citation>
    <scope>NUCLEOTIDE SEQUENCE [LARGE SCALE GENOMIC DNA]</scope>
    <source>
        <strain evidence="4">KCTC 52127</strain>
    </source>
</reference>
<dbReference type="RefSeq" id="WP_379666829.1">
    <property type="nucleotide sequence ID" value="NZ_JBHULH010000008.1"/>
</dbReference>
<feature type="transmembrane region" description="Helical" evidence="1">
    <location>
        <begin position="78"/>
        <end position="102"/>
    </location>
</feature>